<organism evidence="2 3">
    <name type="scientific">Candidatus Kaiserbacteria bacterium RIFCSPHIGHO2_01_FULL_53_29</name>
    <dbReference type="NCBI Taxonomy" id="1798480"/>
    <lineage>
        <taxon>Bacteria</taxon>
        <taxon>Candidatus Kaiseribacteriota</taxon>
    </lineage>
</organism>
<reference evidence="2 3" key="1">
    <citation type="journal article" date="2016" name="Nat. Commun.">
        <title>Thousands of microbial genomes shed light on interconnected biogeochemical processes in an aquifer system.</title>
        <authorList>
            <person name="Anantharaman K."/>
            <person name="Brown C.T."/>
            <person name="Hug L.A."/>
            <person name="Sharon I."/>
            <person name="Castelle C.J."/>
            <person name="Probst A.J."/>
            <person name="Thomas B.C."/>
            <person name="Singh A."/>
            <person name="Wilkins M.J."/>
            <person name="Karaoz U."/>
            <person name="Brodie E.L."/>
            <person name="Williams K.H."/>
            <person name="Hubbard S.S."/>
            <person name="Banfield J.F."/>
        </authorList>
    </citation>
    <scope>NUCLEOTIDE SEQUENCE [LARGE SCALE GENOMIC DNA]</scope>
</reference>
<name>A0A1F6CUM6_9BACT</name>
<sequence length="69" mass="7362">MPKDAGDPANPWILNRMIALSERMLESDKSANILITILILLSLIPAFGIGILTNRAIAPVDTSQSSTGN</sequence>
<dbReference type="STRING" id="1798480.A2851_03975"/>
<dbReference type="AlphaFoldDB" id="A0A1F6CUM6"/>
<gene>
    <name evidence="2" type="ORF">A2851_03975</name>
</gene>
<evidence type="ECO:0000256" key="1">
    <source>
        <dbReference type="SAM" id="Phobius"/>
    </source>
</evidence>
<proteinExistence type="predicted"/>
<keyword evidence="1" id="KW-0812">Transmembrane</keyword>
<evidence type="ECO:0000313" key="3">
    <source>
        <dbReference type="Proteomes" id="UP000176863"/>
    </source>
</evidence>
<feature type="transmembrane region" description="Helical" evidence="1">
    <location>
        <begin position="33"/>
        <end position="52"/>
    </location>
</feature>
<dbReference type="EMBL" id="MFKT01000023">
    <property type="protein sequence ID" value="OGG52731.1"/>
    <property type="molecule type" value="Genomic_DNA"/>
</dbReference>
<accession>A0A1F6CUM6</accession>
<keyword evidence="1" id="KW-0472">Membrane</keyword>
<dbReference type="Proteomes" id="UP000176863">
    <property type="component" value="Unassembled WGS sequence"/>
</dbReference>
<keyword evidence="1" id="KW-1133">Transmembrane helix</keyword>
<comment type="caution">
    <text evidence="2">The sequence shown here is derived from an EMBL/GenBank/DDBJ whole genome shotgun (WGS) entry which is preliminary data.</text>
</comment>
<evidence type="ECO:0000313" key="2">
    <source>
        <dbReference type="EMBL" id="OGG52731.1"/>
    </source>
</evidence>
<protein>
    <submittedName>
        <fullName evidence="2">Uncharacterized protein</fullName>
    </submittedName>
</protein>